<dbReference type="EMBL" id="PJQD01000054">
    <property type="protein sequence ID" value="POY72260.1"/>
    <property type="molecule type" value="Genomic_DNA"/>
</dbReference>
<organism evidence="2 3">
    <name type="scientific">Rhodotorula taiwanensis</name>
    <dbReference type="NCBI Taxonomy" id="741276"/>
    <lineage>
        <taxon>Eukaryota</taxon>
        <taxon>Fungi</taxon>
        <taxon>Dikarya</taxon>
        <taxon>Basidiomycota</taxon>
        <taxon>Pucciniomycotina</taxon>
        <taxon>Microbotryomycetes</taxon>
        <taxon>Sporidiobolales</taxon>
        <taxon>Sporidiobolaceae</taxon>
        <taxon>Rhodotorula</taxon>
    </lineage>
</organism>
<dbReference type="AlphaFoldDB" id="A0A2S5B646"/>
<evidence type="ECO:0000313" key="2">
    <source>
        <dbReference type="EMBL" id="POY72260.1"/>
    </source>
</evidence>
<name>A0A2S5B646_9BASI</name>
<keyword evidence="3" id="KW-1185">Reference proteome</keyword>
<protein>
    <recommendedName>
        <fullName evidence="1">HMG domain-containing protein</fullName>
    </recommendedName>
</protein>
<dbReference type="Pfam" id="PF18717">
    <property type="entry name" value="CxC4"/>
    <property type="match status" value="1"/>
</dbReference>
<gene>
    <name evidence="2" type="ORF">BMF94_4711</name>
</gene>
<dbReference type="InterPro" id="IPR040648">
    <property type="entry name" value="HMGXB3_CxC4"/>
</dbReference>
<reference evidence="2 3" key="1">
    <citation type="journal article" date="2018" name="Front. Microbiol.">
        <title>Prospects for Fungal Bioremediation of Acidic Radioactive Waste Sites: Characterization and Genome Sequence of Rhodotorula taiwanensis MD1149.</title>
        <authorList>
            <person name="Tkavc R."/>
            <person name="Matrosova V.Y."/>
            <person name="Grichenko O.E."/>
            <person name="Gostincar C."/>
            <person name="Volpe R.P."/>
            <person name="Klimenkova P."/>
            <person name="Gaidamakova E.K."/>
            <person name="Zhou C.E."/>
            <person name="Stewart B.J."/>
            <person name="Lyman M.G."/>
            <person name="Malfatti S.A."/>
            <person name="Rubinfeld B."/>
            <person name="Courtot M."/>
            <person name="Singh J."/>
            <person name="Dalgard C.L."/>
            <person name="Hamilton T."/>
            <person name="Frey K.G."/>
            <person name="Gunde-Cimerman N."/>
            <person name="Dugan L."/>
            <person name="Daly M.J."/>
        </authorList>
    </citation>
    <scope>NUCLEOTIDE SEQUENCE [LARGE SCALE GENOMIC DNA]</scope>
    <source>
        <strain evidence="2 3">MD1149</strain>
    </source>
</reference>
<dbReference type="Proteomes" id="UP000237144">
    <property type="component" value="Unassembled WGS sequence"/>
</dbReference>
<accession>A0A2S5B646</accession>
<dbReference type="PANTHER" id="PTHR34305">
    <property type="entry name" value="EXPRESSED PROTEIN"/>
    <property type="match status" value="1"/>
</dbReference>
<dbReference type="PANTHER" id="PTHR34305:SF1">
    <property type="entry name" value="SWIM-TYPE DOMAIN-CONTAINING PROTEIN"/>
    <property type="match status" value="1"/>
</dbReference>
<evidence type="ECO:0000259" key="1">
    <source>
        <dbReference type="Pfam" id="PF18717"/>
    </source>
</evidence>
<proteinExistence type="predicted"/>
<evidence type="ECO:0000313" key="3">
    <source>
        <dbReference type="Proteomes" id="UP000237144"/>
    </source>
</evidence>
<comment type="caution">
    <text evidence="2">The sequence shown here is derived from an EMBL/GenBank/DDBJ whole genome shotgun (WGS) entry which is preliminary data.</text>
</comment>
<sequence length="521" mass="59497">MDNKHAFTRSVFDEFLNQFTLSETTLVAYWRSTHRRYLARPHGTSIIPFCAEETFRMAFYSFQRVHRLETDMHCPECLGESDVVICDGCVVAFEKRRLTGRLRPPTMPDEGSEVKEAVQLLSLATLSDTSLSVSKKEAADFRTSLDDWAARAKKHLIKLSLVKDDLDLVAKNGKLGKAIQKLVEEVAALHPLEQGDQRAMHLKFLQELAARSAIFFLIHPQDFKLVAQFVQSRTEVEALRKRAPLFHLLSTAEPLRPVYTVVGLLLLHARQLWKQLVANLRQSRPLSPDELELVSEHDFKGHAWQTTGAIYPDSPVRSRPLYKRIPGDAGMKRLKNLPVIDATRNSDECNKLYSTYGKNGLTGGMMGLWCPHGVCIGAHLMSSAEGRDEVFSALFTRRKKAPNIVIYDFSCQLGPYCWIRAPEYFAETRFYVDQLHSYNHTDCAKSAQWASAVRADPDLKRINTSLAETAHATLRRIKKSISYMLEMHAILFLWVSIQLFNRRKLRKMGHRDRHFPSEIDV</sequence>
<dbReference type="OrthoDB" id="5598737at2759"/>
<feature type="domain" description="HMG" evidence="1">
    <location>
        <begin position="1"/>
        <end position="62"/>
    </location>
</feature>